<dbReference type="InterPro" id="IPR011009">
    <property type="entry name" value="Kinase-like_dom_sf"/>
</dbReference>
<dbReference type="AlphaFoldDB" id="A0A0M3IYG6"/>
<dbReference type="SUPFAM" id="SSF56112">
    <property type="entry name" value="Protein kinase-like (PK-like)"/>
    <property type="match status" value="1"/>
</dbReference>
<evidence type="ECO:0000313" key="1">
    <source>
        <dbReference type="WBParaSite" id="ASIM_0000028801-mRNA-1"/>
    </source>
</evidence>
<dbReference type="PANTHER" id="PTHR23020:SF12">
    <property type="entry name" value="CHK KINASE-LIKE DOMAIN-CONTAINING PROTEIN"/>
    <property type="match status" value="1"/>
</dbReference>
<proteinExistence type="predicted"/>
<dbReference type="WBParaSite" id="ASIM_0000028801-mRNA-1">
    <property type="protein sequence ID" value="ASIM_0000028801-mRNA-1"/>
    <property type="gene ID" value="ASIM_0000028801"/>
</dbReference>
<reference evidence="1" key="1">
    <citation type="submission" date="2017-02" db="UniProtKB">
        <authorList>
            <consortium name="WormBaseParasite"/>
        </authorList>
    </citation>
    <scope>IDENTIFICATION</scope>
</reference>
<accession>A0A0M3IYG6</accession>
<organism evidence="1">
    <name type="scientific">Anisakis simplex</name>
    <name type="common">Herring worm</name>
    <dbReference type="NCBI Taxonomy" id="6269"/>
    <lineage>
        <taxon>Eukaryota</taxon>
        <taxon>Metazoa</taxon>
        <taxon>Ecdysozoa</taxon>
        <taxon>Nematoda</taxon>
        <taxon>Chromadorea</taxon>
        <taxon>Rhabditida</taxon>
        <taxon>Spirurina</taxon>
        <taxon>Ascaridomorpha</taxon>
        <taxon>Ascaridoidea</taxon>
        <taxon>Anisakidae</taxon>
        <taxon>Anisakis</taxon>
        <taxon>Anisakis simplex complex</taxon>
    </lineage>
</organism>
<protein>
    <submittedName>
        <fullName evidence="1">CHK domain-containing protein</fullName>
    </submittedName>
</protein>
<sequence length="167" mass="19212">LNVDEPKPNWIAECIETLPYKKMQRSKVIRVTLGWENVDLPRSVILKVALRQITCDDEGGYVDEETSRYVNSTFRRECIVYEWFKQHKKLAVPRTLHIRKHSTESTCGVLLMQDLCENTPQRGQIIQALTLQTTKDLLKNLAIIHAKSLLSGEQFQLPTNISPPLIN</sequence>
<dbReference type="InterPro" id="IPR052961">
    <property type="entry name" value="Oxido-Kinase-like_Enzymes"/>
</dbReference>
<name>A0A0M3IYG6_ANISI</name>
<dbReference type="PANTHER" id="PTHR23020">
    <property type="entry name" value="UNCHARACTERIZED NUCLEAR HORMONE RECEPTOR-RELATED"/>
    <property type="match status" value="1"/>
</dbReference>